<organism evidence="1 2">
    <name type="scientific">Neorhizobium galegae bv. officinalis</name>
    <dbReference type="NCBI Taxonomy" id="323656"/>
    <lineage>
        <taxon>Bacteria</taxon>
        <taxon>Pseudomonadati</taxon>
        <taxon>Pseudomonadota</taxon>
        <taxon>Alphaproteobacteria</taxon>
        <taxon>Hyphomicrobiales</taxon>
        <taxon>Rhizobiaceae</taxon>
        <taxon>Rhizobium/Agrobacterium group</taxon>
        <taxon>Neorhizobium</taxon>
    </lineage>
</organism>
<protein>
    <submittedName>
        <fullName evidence="1">Uncharacterized protein</fullName>
    </submittedName>
</protein>
<name>A0A0T7GPR7_NEOGA</name>
<accession>A0A0T7GPR7</accession>
<proteinExistence type="predicted"/>
<evidence type="ECO:0000313" key="1">
    <source>
        <dbReference type="EMBL" id="CDZ49252.1"/>
    </source>
</evidence>
<gene>
    <name evidence="1" type="ORF">NGAL_HAMBI1189_28660</name>
</gene>
<dbReference type="AlphaFoldDB" id="A0A0T7GPR7"/>
<evidence type="ECO:0000313" key="2">
    <source>
        <dbReference type="Proteomes" id="UP000039660"/>
    </source>
</evidence>
<dbReference type="RefSeq" id="WP_046635295.1">
    <property type="nucleotide sequence ID" value="NZ_CCRK01000005.1"/>
</dbReference>
<dbReference type="EMBL" id="CCRK01000005">
    <property type="protein sequence ID" value="CDZ49252.1"/>
    <property type="molecule type" value="Genomic_DNA"/>
</dbReference>
<dbReference type="Proteomes" id="UP000039660">
    <property type="component" value="Unassembled WGS sequence"/>
</dbReference>
<sequence>MLGPLLIFALLSTDLNSDRFSLSKDLLPFGVPSEFADGRSPVLTPEELLACFNKYAAVERQRLQLGVKRATLAVEESYGVINKQQRQKSAPKDDLDKQLDEIEESVAEQNNLMKATREFILLRTRFFEEYLAFAEDCGSKTYRSSDVRTLFPNGVPK</sequence>
<reference evidence="1 2" key="1">
    <citation type="submission" date="2014-08" db="EMBL/GenBank/DDBJ databases">
        <authorList>
            <person name="Chen Y.-H."/>
        </authorList>
    </citation>
    <scope>NUCLEOTIDE SEQUENCE [LARGE SCALE GENOMIC DNA]</scope>
</reference>